<dbReference type="OrthoDB" id="2991872at2759"/>
<reference evidence="1 2" key="1">
    <citation type="submission" date="2013-03" db="EMBL/GenBank/DDBJ databases">
        <title>The Genome Sequence of Exophiala aquamarina CBS 119918.</title>
        <authorList>
            <consortium name="The Broad Institute Genomics Platform"/>
            <person name="Cuomo C."/>
            <person name="de Hoog S."/>
            <person name="Gorbushina A."/>
            <person name="Walker B."/>
            <person name="Young S.K."/>
            <person name="Zeng Q."/>
            <person name="Gargeya S."/>
            <person name="Fitzgerald M."/>
            <person name="Haas B."/>
            <person name="Abouelleil A."/>
            <person name="Allen A.W."/>
            <person name="Alvarado L."/>
            <person name="Arachchi H.M."/>
            <person name="Berlin A.M."/>
            <person name="Chapman S.B."/>
            <person name="Gainer-Dewar J."/>
            <person name="Goldberg J."/>
            <person name="Griggs A."/>
            <person name="Gujja S."/>
            <person name="Hansen M."/>
            <person name="Howarth C."/>
            <person name="Imamovic A."/>
            <person name="Ireland A."/>
            <person name="Larimer J."/>
            <person name="McCowan C."/>
            <person name="Murphy C."/>
            <person name="Pearson M."/>
            <person name="Poon T.W."/>
            <person name="Priest M."/>
            <person name="Roberts A."/>
            <person name="Saif S."/>
            <person name="Shea T."/>
            <person name="Sisk P."/>
            <person name="Sykes S."/>
            <person name="Wortman J."/>
            <person name="Nusbaum C."/>
            <person name="Birren B."/>
        </authorList>
    </citation>
    <scope>NUCLEOTIDE SEQUENCE [LARGE SCALE GENOMIC DNA]</scope>
    <source>
        <strain evidence="1 2">CBS 119918</strain>
    </source>
</reference>
<keyword evidence="2" id="KW-1185">Reference proteome</keyword>
<dbReference type="PANTHER" id="PTHR38791">
    <property type="entry name" value="ZN(II)2CYS6 TRANSCRIPTION FACTOR (EUROFUNG)-RELATED-RELATED"/>
    <property type="match status" value="1"/>
</dbReference>
<organism evidence="1 2">
    <name type="scientific">Exophiala aquamarina CBS 119918</name>
    <dbReference type="NCBI Taxonomy" id="1182545"/>
    <lineage>
        <taxon>Eukaryota</taxon>
        <taxon>Fungi</taxon>
        <taxon>Dikarya</taxon>
        <taxon>Ascomycota</taxon>
        <taxon>Pezizomycotina</taxon>
        <taxon>Eurotiomycetes</taxon>
        <taxon>Chaetothyriomycetidae</taxon>
        <taxon>Chaetothyriales</taxon>
        <taxon>Herpotrichiellaceae</taxon>
        <taxon>Exophiala</taxon>
    </lineage>
</organism>
<dbReference type="VEuPathDB" id="FungiDB:A1O9_11884"/>
<dbReference type="STRING" id="1182545.A0A072P8K7"/>
<comment type="caution">
    <text evidence="1">The sequence shown here is derived from an EMBL/GenBank/DDBJ whole genome shotgun (WGS) entry which is preliminary data.</text>
</comment>
<proteinExistence type="predicted"/>
<dbReference type="Proteomes" id="UP000027920">
    <property type="component" value="Unassembled WGS sequence"/>
</dbReference>
<evidence type="ECO:0000313" key="2">
    <source>
        <dbReference type="Proteomes" id="UP000027920"/>
    </source>
</evidence>
<sequence>MESRTITEGYIDACLLSSFLMGRYEGTTQCLIPDSAESLIETRNWSHYDGLMAILKIWHEKMSQHKPSTIVKYIRRQLRKFFLLRRFRLPDWVLDGGAFGEAGLELDYDRILVKSINLRYETLLLSESDSFALPKARACYAEATRLETALMAWIAQVSSSYRGHILSKPCRWPREHFFNLQIYTYHSIGNAAIWLEFFATRMLIISVKLRLLDAWCNGATYTEQRMNCLNTLKEMGNSIASSIPFCLEQIRVVDGDPVLTVASKVPLQNEQIKPYLSSTLIWPLTVGSSLDCIDAGQRRWFKSELAAIGASIGDGLLEHATTDQWVKL</sequence>
<dbReference type="EMBL" id="AMGV01000020">
    <property type="protein sequence ID" value="KEF51895.1"/>
    <property type="molecule type" value="Genomic_DNA"/>
</dbReference>
<gene>
    <name evidence="1" type="ORF">A1O9_11884</name>
</gene>
<dbReference type="InterPro" id="IPR053175">
    <property type="entry name" value="DHMBA_Reg_Transcription_Factor"/>
</dbReference>
<evidence type="ECO:0000313" key="1">
    <source>
        <dbReference type="EMBL" id="KEF51895.1"/>
    </source>
</evidence>
<name>A0A072P8K7_9EURO</name>
<evidence type="ECO:0008006" key="3">
    <source>
        <dbReference type="Google" id="ProtNLM"/>
    </source>
</evidence>
<dbReference type="HOGENOM" id="CLU_042813_0_0_1"/>
<dbReference type="RefSeq" id="XP_013254485.1">
    <property type="nucleotide sequence ID" value="XM_013399031.1"/>
</dbReference>
<dbReference type="AlphaFoldDB" id="A0A072P8K7"/>
<accession>A0A072P8K7</accession>
<dbReference type="GeneID" id="25286780"/>
<protein>
    <recommendedName>
        <fullName evidence="3">Transcription factor domain-containing protein</fullName>
    </recommendedName>
</protein>